<organism evidence="3 4">
    <name type="scientific">Streptomyces fulvorobeus</name>
    <dbReference type="NCBI Taxonomy" id="284028"/>
    <lineage>
        <taxon>Bacteria</taxon>
        <taxon>Bacillati</taxon>
        <taxon>Actinomycetota</taxon>
        <taxon>Actinomycetes</taxon>
        <taxon>Kitasatosporales</taxon>
        <taxon>Streptomycetaceae</taxon>
        <taxon>Streptomyces</taxon>
    </lineage>
</organism>
<keyword evidence="2" id="KW-1133">Transmembrane helix</keyword>
<gene>
    <name evidence="3" type="ORF">Sfulv_03250</name>
</gene>
<keyword evidence="2" id="KW-0812">Transmembrane</keyword>
<evidence type="ECO:0000256" key="2">
    <source>
        <dbReference type="SAM" id="Phobius"/>
    </source>
</evidence>
<evidence type="ECO:0000313" key="3">
    <source>
        <dbReference type="EMBL" id="GFM95514.1"/>
    </source>
</evidence>
<feature type="compositionally biased region" description="Polar residues" evidence="1">
    <location>
        <begin position="27"/>
        <end position="37"/>
    </location>
</feature>
<feature type="transmembrane region" description="Helical" evidence="2">
    <location>
        <begin position="49"/>
        <end position="71"/>
    </location>
</feature>
<name>A0A7J0C0L3_9ACTN</name>
<dbReference type="EMBL" id="BLWC01000001">
    <property type="protein sequence ID" value="GFM95514.1"/>
    <property type="molecule type" value="Genomic_DNA"/>
</dbReference>
<reference evidence="3 4" key="1">
    <citation type="submission" date="2020-05" db="EMBL/GenBank/DDBJ databases">
        <title>Whole genome shotgun sequence of Streptomyces fulvorobeus NBRC 15897.</title>
        <authorList>
            <person name="Komaki H."/>
            <person name="Tamura T."/>
        </authorList>
    </citation>
    <scope>NUCLEOTIDE SEQUENCE [LARGE SCALE GENOMIC DNA]</scope>
    <source>
        <strain evidence="3 4">NBRC 15897</strain>
    </source>
</reference>
<comment type="caution">
    <text evidence="3">The sequence shown here is derived from an EMBL/GenBank/DDBJ whole genome shotgun (WGS) entry which is preliminary data.</text>
</comment>
<dbReference type="Proteomes" id="UP000498980">
    <property type="component" value="Unassembled WGS sequence"/>
</dbReference>
<protein>
    <submittedName>
        <fullName evidence="3">Uncharacterized protein</fullName>
    </submittedName>
</protein>
<proteinExistence type="predicted"/>
<evidence type="ECO:0000256" key="1">
    <source>
        <dbReference type="SAM" id="MobiDB-lite"/>
    </source>
</evidence>
<evidence type="ECO:0000313" key="4">
    <source>
        <dbReference type="Proteomes" id="UP000498980"/>
    </source>
</evidence>
<accession>A0A7J0C0L3</accession>
<keyword evidence="2" id="KW-0472">Membrane</keyword>
<dbReference type="AlphaFoldDB" id="A0A7J0C0L3"/>
<keyword evidence="4" id="KW-1185">Reference proteome</keyword>
<feature type="region of interest" description="Disordered" evidence="1">
    <location>
        <begin position="1"/>
        <end position="43"/>
    </location>
</feature>
<sequence length="89" mass="9134">MYPGRPQADAVGPHQGAEHARRAYRVSVSSPRSNGQDSAPRVPHGWADAFVAVLAGMIAMIVVAVLGLWAAGAGQLPGGAFPASSRRSS</sequence>